<comment type="caution">
    <text evidence="2">The sequence shown here is derived from an EMBL/GenBank/DDBJ whole genome shotgun (WGS) entry which is preliminary data.</text>
</comment>
<dbReference type="InterPro" id="IPR012337">
    <property type="entry name" value="RNaseH-like_sf"/>
</dbReference>
<dbReference type="PROSITE" id="PS50994">
    <property type="entry name" value="INTEGRASE"/>
    <property type="match status" value="1"/>
</dbReference>
<feature type="domain" description="Integrase catalytic" evidence="1">
    <location>
        <begin position="236"/>
        <end position="307"/>
    </location>
</feature>
<reference evidence="2" key="2">
    <citation type="submission" date="2022-01" db="EMBL/GenBank/DDBJ databases">
        <authorList>
            <person name="Yamashiro T."/>
            <person name="Shiraishi A."/>
            <person name="Satake H."/>
            <person name="Nakayama K."/>
        </authorList>
    </citation>
    <scope>NUCLEOTIDE SEQUENCE</scope>
</reference>
<dbReference type="InterPro" id="IPR043128">
    <property type="entry name" value="Rev_trsase/Diguanyl_cyclase"/>
</dbReference>
<dbReference type="EMBL" id="BQNB010018354">
    <property type="protein sequence ID" value="GJT73459.1"/>
    <property type="molecule type" value="Genomic_DNA"/>
</dbReference>
<reference evidence="2" key="1">
    <citation type="journal article" date="2022" name="Int. J. Mol. Sci.">
        <title>Draft Genome of Tanacetum Coccineum: Genomic Comparison of Closely Related Tanacetum-Family Plants.</title>
        <authorList>
            <person name="Yamashiro T."/>
            <person name="Shiraishi A."/>
            <person name="Nakayama K."/>
            <person name="Satake H."/>
        </authorList>
    </citation>
    <scope>NUCLEOTIDE SEQUENCE</scope>
</reference>
<accession>A0ABQ5GEB5</accession>
<evidence type="ECO:0000313" key="2">
    <source>
        <dbReference type="EMBL" id="GJT73459.1"/>
    </source>
</evidence>
<proteinExistence type="predicted"/>
<dbReference type="Proteomes" id="UP001151760">
    <property type="component" value="Unassembled WGS sequence"/>
</dbReference>
<evidence type="ECO:0000259" key="1">
    <source>
        <dbReference type="PROSITE" id="PS50994"/>
    </source>
</evidence>
<evidence type="ECO:0000313" key="3">
    <source>
        <dbReference type="Proteomes" id="UP001151760"/>
    </source>
</evidence>
<dbReference type="PANTHER" id="PTHR37984:SF5">
    <property type="entry name" value="PROTEIN NYNRIN-LIKE"/>
    <property type="match status" value="1"/>
</dbReference>
<protein>
    <submittedName>
        <fullName evidence="2">Retrotransposon protein, putative, ty3-gypsy subclass</fullName>
    </submittedName>
</protein>
<gene>
    <name evidence="2" type="ORF">Tco_1032745</name>
</gene>
<sequence>MRYHLRQFYRSLRTMRKYMQVFQGAKFWLSRVALLGHLVSSEGTTHGSGEDGFSRLALPLTKLMRKGEKFVWNDEREKSFEELKQRLVSAPILTLPSGSGGFPRFIVMLSKKGHGLLYSCSWESDCLIITTAKTFMSLKYIFTQRGIKYETETLRYVFHGQNVSGPVSKIEPNLISQIKAAQKTMGTSYVYQKILHFERGLHGTQRKHDAIWVVRGSLDQDSAISFFRKDFSISRLAEMFQQEIVRLHGTPSAIVSDRDPRFTSRFWKGLQNAWGTRLKFSTAFHPETDGQSERTIQTLEDMLRSCA</sequence>
<dbReference type="SUPFAM" id="SSF53098">
    <property type="entry name" value="Ribonuclease H-like"/>
    <property type="match status" value="1"/>
</dbReference>
<dbReference type="Gene3D" id="3.30.420.10">
    <property type="entry name" value="Ribonuclease H-like superfamily/Ribonuclease H"/>
    <property type="match status" value="1"/>
</dbReference>
<name>A0ABQ5GEB5_9ASTR</name>
<dbReference type="SUPFAM" id="SSF56672">
    <property type="entry name" value="DNA/RNA polymerases"/>
    <property type="match status" value="1"/>
</dbReference>
<dbReference type="InterPro" id="IPR043502">
    <property type="entry name" value="DNA/RNA_pol_sf"/>
</dbReference>
<dbReference type="InterPro" id="IPR050951">
    <property type="entry name" value="Retrovirus_Pol_polyprotein"/>
</dbReference>
<keyword evidence="3" id="KW-1185">Reference proteome</keyword>
<dbReference type="PANTHER" id="PTHR37984">
    <property type="entry name" value="PROTEIN CBG26694"/>
    <property type="match status" value="1"/>
</dbReference>
<dbReference type="InterPro" id="IPR001584">
    <property type="entry name" value="Integrase_cat-core"/>
</dbReference>
<dbReference type="InterPro" id="IPR036397">
    <property type="entry name" value="RNaseH_sf"/>
</dbReference>
<dbReference type="Gene3D" id="3.30.70.270">
    <property type="match status" value="1"/>
</dbReference>
<organism evidence="2 3">
    <name type="scientific">Tanacetum coccineum</name>
    <dbReference type="NCBI Taxonomy" id="301880"/>
    <lineage>
        <taxon>Eukaryota</taxon>
        <taxon>Viridiplantae</taxon>
        <taxon>Streptophyta</taxon>
        <taxon>Embryophyta</taxon>
        <taxon>Tracheophyta</taxon>
        <taxon>Spermatophyta</taxon>
        <taxon>Magnoliopsida</taxon>
        <taxon>eudicotyledons</taxon>
        <taxon>Gunneridae</taxon>
        <taxon>Pentapetalae</taxon>
        <taxon>asterids</taxon>
        <taxon>campanulids</taxon>
        <taxon>Asterales</taxon>
        <taxon>Asteraceae</taxon>
        <taxon>Asteroideae</taxon>
        <taxon>Anthemideae</taxon>
        <taxon>Anthemidinae</taxon>
        <taxon>Tanacetum</taxon>
    </lineage>
</organism>